<reference evidence="4" key="1">
    <citation type="journal article" date="2019" name="Int. J. Syst. Evol. Microbiol.">
        <title>The Global Catalogue of Microorganisms (GCM) 10K type strain sequencing project: providing services to taxonomists for standard genome sequencing and annotation.</title>
        <authorList>
            <consortium name="The Broad Institute Genomics Platform"/>
            <consortium name="The Broad Institute Genome Sequencing Center for Infectious Disease"/>
            <person name="Wu L."/>
            <person name="Ma J."/>
        </authorList>
    </citation>
    <scope>NUCLEOTIDE SEQUENCE [LARGE SCALE GENOMIC DNA]</scope>
    <source>
        <strain evidence="4">JCM 1490</strain>
    </source>
</reference>
<keyword evidence="2" id="KW-0812">Transmembrane</keyword>
<evidence type="ECO:0000313" key="3">
    <source>
        <dbReference type="EMBL" id="MFC7403755.1"/>
    </source>
</evidence>
<accession>A0ABW2Q846</accession>
<protein>
    <submittedName>
        <fullName evidence="3">Uncharacterized protein</fullName>
    </submittedName>
</protein>
<sequence>MEDFWDFAGSFWWLVFPLGAIVGGWIKGVQAWDERRRRDKIELYKLKNAERLAAQQAEEARTSEIERTLADHEETNRRWLDYELDVGKLIDFPIMTDMREQVTVDFHRAKREADALRPEDPEELRDAKFLARYREAVREFQLAFDIAEREAKRRRTSDFSASERQTLERARRLLAMAEDDGAAHAERQTAYRRALRELEGLVVLPEAATDALEQRIAGALERKPDSSVG</sequence>
<organism evidence="3 4">
    <name type="scientific">Georgenia alba</name>
    <dbReference type="NCBI Taxonomy" id="2233858"/>
    <lineage>
        <taxon>Bacteria</taxon>
        <taxon>Bacillati</taxon>
        <taxon>Actinomycetota</taxon>
        <taxon>Actinomycetes</taxon>
        <taxon>Micrococcales</taxon>
        <taxon>Bogoriellaceae</taxon>
        <taxon>Georgenia</taxon>
    </lineage>
</organism>
<feature type="transmembrane region" description="Helical" evidence="2">
    <location>
        <begin position="12"/>
        <end position="32"/>
    </location>
</feature>
<evidence type="ECO:0000256" key="1">
    <source>
        <dbReference type="SAM" id="Coils"/>
    </source>
</evidence>
<keyword evidence="1" id="KW-0175">Coiled coil</keyword>
<comment type="caution">
    <text evidence="3">The sequence shown here is derived from an EMBL/GenBank/DDBJ whole genome shotgun (WGS) entry which is preliminary data.</text>
</comment>
<evidence type="ECO:0000256" key="2">
    <source>
        <dbReference type="SAM" id="Phobius"/>
    </source>
</evidence>
<evidence type="ECO:0000313" key="4">
    <source>
        <dbReference type="Proteomes" id="UP001596455"/>
    </source>
</evidence>
<name>A0ABW2Q846_9MICO</name>
<dbReference type="RefSeq" id="WP_382390515.1">
    <property type="nucleotide sequence ID" value="NZ_JBHTCQ010000001.1"/>
</dbReference>
<dbReference type="EMBL" id="JBHTCQ010000001">
    <property type="protein sequence ID" value="MFC7403755.1"/>
    <property type="molecule type" value="Genomic_DNA"/>
</dbReference>
<keyword evidence="2" id="KW-1133">Transmembrane helix</keyword>
<keyword evidence="2" id="KW-0472">Membrane</keyword>
<gene>
    <name evidence="3" type="ORF">ACFQQL_01435</name>
</gene>
<keyword evidence="4" id="KW-1185">Reference proteome</keyword>
<feature type="coiled-coil region" evidence="1">
    <location>
        <begin position="130"/>
        <end position="180"/>
    </location>
</feature>
<proteinExistence type="predicted"/>
<dbReference type="Proteomes" id="UP001596455">
    <property type="component" value="Unassembled WGS sequence"/>
</dbReference>